<reference evidence="1" key="1">
    <citation type="submission" date="2017-05" db="UniProtKB">
        <authorList>
            <consortium name="EnsemblMetazoa"/>
        </authorList>
    </citation>
    <scope>IDENTIFICATION</scope>
</reference>
<sequence>VHYPSDLLQPGPIYFLTPRKCGLFGVCRKAFPRKFTYLVNKARDTGQILLSAMSITTLKTMASMVV</sequence>
<proteinExistence type="predicted"/>
<dbReference type="InParanoid" id="A0A1X7V6D6"/>
<dbReference type="EnsemblMetazoa" id="Aqu2.1.35840_001">
    <property type="protein sequence ID" value="Aqu2.1.35840_001"/>
    <property type="gene ID" value="Aqu2.1.35840"/>
</dbReference>
<evidence type="ECO:0000313" key="1">
    <source>
        <dbReference type="EnsemblMetazoa" id="Aqu2.1.35840_001"/>
    </source>
</evidence>
<dbReference type="AlphaFoldDB" id="A0A1X7V6D6"/>
<name>A0A1X7V6D6_AMPQE</name>
<organism evidence="1">
    <name type="scientific">Amphimedon queenslandica</name>
    <name type="common">Sponge</name>
    <dbReference type="NCBI Taxonomy" id="400682"/>
    <lineage>
        <taxon>Eukaryota</taxon>
        <taxon>Metazoa</taxon>
        <taxon>Porifera</taxon>
        <taxon>Demospongiae</taxon>
        <taxon>Heteroscleromorpha</taxon>
        <taxon>Haplosclerida</taxon>
        <taxon>Niphatidae</taxon>
        <taxon>Amphimedon</taxon>
    </lineage>
</organism>
<protein>
    <submittedName>
        <fullName evidence="1">Uncharacterized protein</fullName>
    </submittedName>
</protein>
<accession>A0A1X7V6D6</accession>